<name>A0A9P6NFZ8_9BASI</name>
<dbReference type="SUPFAM" id="SSF56281">
    <property type="entry name" value="Metallo-hydrolase/oxidoreductase"/>
    <property type="match status" value="1"/>
</dbReference>
<dbReference type="InterPro" id="IPR050662">
    <property type="entry name" value="Sec-metab_biosynth-thioest"/>
</dbReference>
<dbReference type="GO" id="GO:0046872">
    <property type="term" value="F:metal ion binding"/>
    <property type="evidence" value="ECO:0007669"/>
    <property type="project" value="UniProtKB-KW"/>
</dbReference>
<keyword evidence="2" id="KW-0479">Metal-binding</keyword>
<evidence type="ECO:0000256" key="4">
    <source>
        <dbReference type="ARBA" id="ARBA00022833"/>
    </source>
</evidence>
<keyword evidence="7" id="KW-1185">Reference proteome</keyword>
<dbReference type="AlphaFoldDB" id="A0A9P6NFZ8"/>
<comment type="similarity">
    <text evidence="1">Belongs to the metallo-beta-lactamase superfamily. Glyoxalase II family.</text>
</comment>
<dbReference type="CDD" id="cd07722">
    <property type="entry name" value="LACTB2-like_MBL-fold"/>
    <property type="match status" value="1"/>
</dbReference>
<keyword evidence="3" id="KW-0378">Hydrolase</keyword>
<evidence type="ECO:0000256" key="2">
    <source>
        <dbReference type="ARBA" id="ARBA00022723"/>
    </source>
</evidence>
<evidence type="ECO:0000256" key="1">
    <source>
        <dbReference type="ARBA" id="ARBA00006759"/>
    </source>
</evidence>
<reference evidence="6" key="1">
    <citation type="submission" date="2013-11" db="EMBL/GenBank/DDBJ databases">
        <title>Genome sequence of the fusiform rust pathogen reveals effectors for host alternation and coevolution with pine.</title>
        <authorList>
            <consortium name="DOE Joint Genome Institute"/>
            <person name="Smith K."/>
            <person name="Pendleton A."/>
            <person name="Kubisiak T."/>
            <person name="Anderson C."/>
            <person name="Salamov A."/>
            <person name="Aerts A."/>
            <person name="Riley R."/>
            <person name="Clum A."/>
            <person name="Lindquist E."/>
            <person name="Ence D."/>
            <person name="Campbell M."/>
            <person name="Kronenberg Z."/>
            <person name="Feau N."/>
            <person name="Dhillon B."/>
            <person name="Hamelin R."/>
            <person name="Burleigh J."/>
            <person name="Smith J."/>
            <person name="Yandell M."/>
            <person name="Nelson C."/>
            <person name="Grigoriev I."/>
            <person name="Davis J."/>
        </authorList>
    </citation>
    <scope>NUCLEOTIDE SEQUENCE</scope>
    <source>
        <strain evidence="6">G11</strain>
    </source>
</reference>
<dbReference type="OrthoDB" id="17458at2759"/>
<proteinExistence type="inferred from homology"/>
<sequence>MRLNLRTSPVCRRLLSRARPVMSLQTDRQVLSLPSFPSVTKLSPTVTRILGQNPGPYTLQGTNTYLIAGTDSSILLDTAQGLPAYAPLLESVLRVNPPVSDIILTHWHQDHVHGLPSALEVIRATNLCSPSSAKVKKPKVWKHKIPHQSPDKLDERDLELDKICSGATEAKVEFSPQNGALEPTDNRSINWLKDGQAFRVSQQHHLRILHTPGHTDDSISCLLYDGSQALEAIFAGDTVLGGRTSIFENLSAYLHSLQSLRQLLRTSTAVRIYPGHGEVIEDGQAEIDRYLINRRQRDEQILAILASDQLLGPFTTELLAGCIYKNSLPDQVMPAALRGLRLHLNKLVEEGRVREIVSDQWVLIPSSESF</sequence>
<gene>
    <name evidence="6" type="ORF">CROQUDRAFT_595352</name>
</gene>
<dbReference type="InterPro" id="IPR047921">
    <property type="entry name" value="LACTB2-like_MBL-fold"/>
</dbReference>
<dbReference type="Pfam" id="PF00753">
    <property type="entry name" value="Lactamase_B"/>
    <property type="match status" value="1"/>
</dbReference>
<accession>A0A9P6NFZ8</accession>
<organism evidence="6 7">
    <name type="scientific">Cronartium quercuum f. sp. fusiforme G11</name>
    <dbReference type="NCBI Taxonomy" id="708437"/>
    <lineage>
        <taxon>Eukaryota</taxon>
        <taxon>Fungi</taxon>
        <taxon>Dikarya</taxon>
        <taxon>Basidiomycota</taxon>
        <taxon>Pucciniomycotina</taxon>
        <taxon>Pucciniomycetes</taxon>
        <taxon>Pucciniales</taxon>
        <taxon>Coleosporiaceae</taxon>
        <taxon>Cronartium</taxon>
    </lineage>
</organism>
<evidence type="ECO:0000313" key="6">
    <source>
        <dbReference type="EMBL" id="KAG0144897.1"/>
    </source>
</evidence>
<dbReference type="SMART" id="SM00849">
    <property type="entry name" value="Lactamase_B"/>
    <property type="match status" value="1"/>
</dbReference>
<keyword evidence="4" id="KW-0862">Zinc</keyword>
<comment type="caution">
    <text evidence="6">The sequence shown here is derived from an EMBL/GenBank/DDBJ whole genome shotgun (WGS) entry which is preliminary data.</text>
</comment>
<dbReference type="PANTHER" id="PTHR23131">
    <property type="entry name" value="ENDORIBONUCLEASE LACTB2"/>
    <property type="match status" value="1"/>
</dbReference>
<dbReference type="InterPro" id="IPR036388">
    <property type="entry name" value="WH-like_DNA-bd_sf"/>
</dbReference>
<dbReference type="PANTHER" id="PTHR23131:SF0">
    <property type="entry name" value="ENDORIBONUCLEASE LACTB2"/>
    <property type="match status" value="1"/>
</dbReference>
<feature type="domain" description="Metallo-beta-lactamase" evidence="5">
    <location>
        <begin position="61"/>
        <end position="276"/>
    </location>
</feature>
<protein>
    <recommendedName>
        <fullName evidence="5">Metallo-beta-lactamase domain-containing protein</fullName>
    </recommendedName>
</protein>
<dbReference type="InterPro" id="IPR001279">
    <property type="entry name" value="Metallo-B-lactamas"/>
</dbReference>
<dbReference type="EMBL" id="MU167286">
    <property type="protein sequence ID" value="KAG0144897.1"/>
    <property type="molecule type" value="Genomic_DNA"/>
</dbReference>
<dbReference type="Pfam" id="PF17778">
    <property type="entry name" value="WHD_BLACT"/>
    <property type="match status" value="1"/>
</dbReference>
<evidence type="ECO:0000313" key="7">
    <source>
        <dbReference type="Proteomes" id="UP000886653"/>
    </source>
</evidence>
<dbReference type="Gene3D" id="3.60.15.10">
    <property type="entry name" value="Ribonuclease Z/Hydroxyacylglutathione hydrolase-like"/>
    <property type="match status" value="1"/>
</dbReference>
<evidence type="ECO:0000256" key="3">
    <source>
        <dbReference type="ARBA" id="ARBA00022801"/>
    </source>
</evidence>
<dbReference type="GO" id="GO:0044550">
    <property type="term" value="P:secondary metabolite biosynthetic process"/>
    <property type="evidence" value="ECO:0007669"/>
    <property type="project" value="TreeGrafter"/>
</dbReference>
<evidence type="ECO:0000259" key="5">
    <source>
        <dbReference type="SMART" id="SM00849"/>
    </source>
</evidence>
<dbReference type="InterPro" id="IPR036866">
    <property type="entry name" value="RibonucZ/Hydroxyglut_hydro"/>
</dbReference>
<dbReference type="Gene3D" id="1.10.10.10">
    <property type="entry name" value="Winged helix-like DNA-binding domain superfamily/Winged helix DNA-binding domain"/>
    <property type="match status" value="1"/>
</dbReference>
<dbReference type="InterPro" id="IPR041516">
    <property type="entry name" value="LACTB2_WH"/>
</dbReference>
<dbReference type="Proteomes" id="UP000886653">
    <property type="component" value="Unassembled WGS sequence"/>
</dbReference>
<dbReference type="GO" id="GO:0016787">
    <property type="term" value="F:hydrolase activity"/>
    <property type="evidence" value="ECO:0007669"/>
    <property type="project" value="UniProtKB-KW"/>
</dbReference>